<dbReference type="EMBL" id="UINC01017608">
    <property type="protein sequence ID" value="SVA73194.1"/>
    <property type="molecule type" value="Genomic_DNA"/>
</dbReference>
<reference evidence="2" key="1">
    <citation type="submission" date="2018-05" db="EMBL/GenBank/DDBJ databases">
        <authorList>
            <person name="Lanie J.A."/>
            <person name="Ng W.-L."/>
            <person name="Kazmierczak K.M."/>
            <person name="Andrzejewski T.M."/>
            <person name="Davidsen T.M."/>
            <person name="Wayne K.J."/>
            <person name="Tettelin H."/>
            <person name="Glass J.I."/>
            <person name="Rusch D."/>
            <person name="Podicherti R."/>
            <person name="Tsui H.-C.T."/>
            <person name="Winkler M.E."/>
        </authorList>
    </citation>
    <scope>NUCLEOTIDE SEQUENCE</scope>
</reference>
<evidence type="ECO:0000256" key="1">
    <source>
        <dbReference type="SAM" id="Phobius"/>
    </source>
</evidence>
<sequence>MVLAVITGEFLEITSMSFGTFFGVSLFMPVIF</sequence>
<accession>A0A381Y854</accession>
<feature type="transmembrane region" description="Helical" evidence="1">
    <location>
        <begin position="13"/>
        <end position="31"/>
    </location>
</feature>
<dbReference type="AlphaFoldDB" id="A0A381Y854"/>
<keyword evidence="1" id="KW-0472">Membrane</keyword>
<protein>
    <submittedName>
        <fullName evidence="2">Uncharacterized protein</fullName>
    </submittedName>
</protein>
<keyword evidence="1" id="KW-1133">Transmembrane helix</keyword>
<name>A0A381Y854_9ZZZZ</name>
<keyword evidence="1" id="KW-0812">Transmembrane</keyword>
<evidence type="ECO:0000313" key="2">
    <source>
        <dbReference type="EMBL" id="SVA73194.1"/>
    </source>
</evidence>
<gene>
    <name evidence="2" type="ORF">METZ01_LOCUS126048</name>
</gene>
<organism evidence="2">
    <name type="scientific">marine metagenome</name>
    <dbReference type="NCBI Taxonomy" id="408172"/>
    <lineage>
        <taxon>unclassified sequences</taxon>
        <taxon>metagenomes</taxon>
        <taxon>ecological metagenomes</taxon>
    </lineage>
</organism>
<proteinExistence type="predicted"/>